<evidence type="ECO:0000256" key="1">
    <source>
        <dbReference type="SAM" id="SignalP"/>
    </source>
</evidence>
<feature type="chain" id="PRO_5035206643" description="Secreted protein" evidence="1">
    <location>
        <begin position="28"/>
        <end position="148"/>
    </location>
</feature>
<comment type="caution">
    <text evidence="2">The sequence shown here is derived from an EMBL/GenBank/DDBJ whole genome shotgun (WGS) entry which is preliminary data.</text>
</comment>
<proteinExistence type="predicted"/>
<evidence type="ECO:0000313" key="3">
    <source>
        <dbReference type="Proteomes" id="UP000638014"/>
    </source>
</evidence>
<evidence type="ECO:0008006" key="4">
    <source>
        <dbReference type="Google" id="ProtNLM"/>
    </source>
</evidence>
<evidence type="ECO:0000313" key="2">
    <source>
        <dbReference type="EMBL" id="MBD1389397.1"/>
    </source>
</evidence>
<gene>
    <name evidence="2" type="ORF">IC617_08160</name>
</gene>
<organism evidence="2 3">
    <name type="scientific">Neiella litorisoli</name>
    <dbReference type="NCBI Taxonomy" id="2771431"/>
    <lineage>
        <taxon>Bacteria</taxon>
        <taxon>Pseudomonadati</taxon>
        <taxon>Pseudomonadota</taxon>
        <taxon>Gammaproteobacteria</taxon>
        <taxon>Alteromonadales</taxon>
        <taxon>Echinimonadaceae</taxon>
        <taxon>Neiella</taxon>
    </lineage>
</organism>
<protein>
    <recommendedName>
        <fullName evidence="4">Secreted protein</fullName>
    </recommendedName>
</protein>
<name>A0A8J6QIN9_9GAMM</name>
<sequence length="148" mass="17293">MMKVLNKVELTSCCLMLVLAFSPRATARTLEYATFFIDETIIPNEVIGERTLTVRFETDRGASFECVEKEPNSKNSFGIDLRKKCLDKMRDHFGVMRPNNFHPKDVSGFEPIFLSFLGRRGWEVFDVNEEQHNGRYLKKNMMTFRLKK</sequence>
<dbReference type="RefSeq" id="WP_191144505.1">
    <property type="nucleotide sequence ID" value="NZ_JACXAF010000009.1"/>
</dbReference>
<accession>A0A8J6QIN9</accession>
<reference evidence="2" key="1">
    <citation type="submission" date="2020-09" db="EMBL/GenBank/DDBJ databases">
        <title>A novel bacterium of genus Neiella, isolated from South China Sea.</title>
        <authorList>
            <person name="Huang H."/>
            <person name="Mo K."/>
            <person name="Hu Y."/>
        </authorList>
    </citation>
    <scope>NUCLEOTIDE SEQUENCE</scope>
    <source>
        <strain evidence="2">HB171785</strain>
    </source>
</reference>
<dbReference type="AlphaFoldDB" id="A0A8J6QIN9"/>
<keyword evidence="1" id="KW-0732">Signal</keyword>
<keyword evidence="3" id="KW-1185">Reference proteome</keyword>
<dbReference type="Proteomes" id="UP000638014">
    <property type="component" value="Unassembled WGS sequence"/>
</dbReference>
<feature type="signal peptide" evidence="1">
    <location>
        <begin position="1"/>
        <end position="27"/>
    </location>
</feature>
<dbReference type="EMBL" id="JACXAF010000009">
    <property type="protein sequence ID" value="MBD1389397.1"/>
    <property type="molecule type" value="Genomic_DNA"/>
</dbReference>